<sequence>MWVGGHTHRPLLRTLEGWQLLNPGSVGMPFEQRNGAYLNVARAGYLLMDEVPDGWSIQFRRRAYPARQIREGLR</sequence>
<dbReference type="EMBL" id="CP029494">
    <property type="protein sequence ID" value="AWN22839.1"/>
    <property type="molecule type" value="Genomic_DNA"/>
</dbReference>
<protein>
    <submittedName>
        <fullName evidence="1">Uncharacterized protein</fullName>
    </submittedName>
</protein>
<name>A0A2Z3JIR6_9DEIO</name>
<keyword evidence="2" id="KW-1185">Reference proteome</keyword>
<dbReference type="InterPro" id="IPR029052">
    <property type="entry name" value="Metallo-depent_PP-like"/>
</dbReference>
<dbReference type="AlphaFoldDB" id="A0A2Z3JIR6"/>
<proteinExistence type="predicted"/>
<evidence type="ECO:0000313" key="1">
    <source>
        <dbReference type="EMBL" id="AWN22839.1"/>
    </source>
</evidence>
<accession>A0A2Z3JIR6</accession>
<organism evidence="1 2">
    <name type="scientific">Deinococcus irradiatisoli</name>
    <dbReference type="NCBI Taxonomy" id="2202254"/>
    <lineage>
        <taxon>Bacteria</taxon>
        <taxon>Thermotogati</taxon>
        <taxon>Deinococcota</taxon>
        <taxon>Deinococci</taxon>
        <taxon>Deinococcales</taxon>
        <taxon>Deinococcaceae</taxon>
        <taxon>Deinococcus</taxon>
    </lineage>
</organism>
<gene>
    <name evidence="1" type="ORF">DKM44_06040</name>
</gene>
<dbReference type="OrthoDB" id="9813918at2"/>
<dbReference type="SUPFAM" id="SSF56300">
    <property type="entry name" value="Metallo-dependent phosphatases"/>
    <property type="match status" value="1"/>
</dbReference>
<dbReference type="KEGG" id="dez:DKM44_06040"/>
<reference evidence="1 2" key="1">
    <citation type="submission" date="2018-05" db="EMBL/GenBank/DDBJ databases">
        <title>Complete Genome Sequence of Deinococcus sp. strain 17bor-2.</title>
        <authorList>
            <person name="Srinivasan S."/>
        </authorList>
    </citation>
    <scope>NUCLEOTIDE SEQUENCE [LARGE SCALE GENOMIC DNA]</scope>
    <source>
        <strain evidence="1 2">17bor-2</strain>
    </source>
</reference>
<evidence type="ECO:0000313" key="2">
    <source>
        <dbReference type="Proteomes" id="UP000245368"/>
    </source>
</evidence>
<dbReference type="Gene3D" id="3.60.21.10">
    <property type="match status" value="1"/>
</dbReference>
<dbReference type="Proteomes" id="UP000245368">
    <property type="component" value="Chromosome"/>
</dbReference>